<dbReference type="HOGENOM" id="CLU_2963094_0_0_1"/>
<protein>
    <submittedName>
        <fullName evidence="1">Uncharacterized protein</fullName>
    </submittedName>
</protein>
<dbReference type="EMBL" id="GL732679">
    <property type="protein sequence ID" value="EFX67343.1"/>
    <property type="molecule type" value="Genomic_DNA"/>
</dbReference>
<dbReference type="InParanoid" id="E9HLG8"/>
<evidence type="ECO:0000313" key="2">
    <source>
        <dbReference type="Proteomes" id="UP000000305"/>
    </source>
</evidence>
<name>E9HLG8_DAPPU</name>
<gene>
    <name evidence="1" type="ORF">DAPPUDRAFT_261694</name>
</gene>
<dbReference type="KEGG" id="dpx:DAPPUDRAFT_261694"/>
<dbReference type="Proteomes" id="UP000000305">
    <property type="component" value="Unassembled WGS sequence"/>
</dbReference>
<evidence type="ECO:0000313" key="1">
    <source>
        <dbReference type="EMBL" id="EFX67343.1"/>
    </source>
</evidence>
<reference evidence="1 2" key="1">
    <citation type="journal article" date="2011" name="Science">
        <title>The ecoresponsive genome of Daphnia pulex.</title>
        <authorList>
            <person name="Colbourne J.K."/>
            <person name="Pfrender M.E."/>
            <person name="Gilbert D."/>
            <person name="Thomas W.K."/>
            <person name="Tucker A."/>
            <person name="Oakley T.H."/>
            <person name="Tokishita S."/>
            <person name="Aerts A."/>
            <person name="Arnold G.J."/>
            <person name="Basu M.K."/>
            <person name="Bauer D.J."/>
            <person name="Caceres C.E."/>
            <person name="Carmel L."/>
            <person name="Casola C."/>
            <person name="Choi J.H."/>
            <person name="Detter J.C."/>
            <person name="Dong Q."/>
            <person name="Dusheyko S."/>
            <person name="Eads B.D."/>
            <person name="Frohlich T."/>
            <person name="Geiler-Samerotte K.A."/>
            <person name="Gerlach D."/>
            <person name="Hatcher P."/>
            <person name="Jogdeo S."/>
            <person name="Krijgsveld J."/>
            <person name="Kriventseva E.V."/>
            <person name="Kultz D."/>
            <person name="Laforsch C."/>
            <person name="Lindquist E."/>
            <person name="Lopez J."/>
            <person name="Manak J.R."/>
            <person name="Muller J."/>
            <person name="Pangilinan J."/>
            <person name="Patwardhan R.P."/>
            <person name="Pitluck S."/>
            <person name="Pritham E.J."/>
            <person name="Rechtsteiner A."/>
            <person name="Rho M."/>
            <person name="Rogozin I.B."/>
            <person name="Sakarya O."/>
            <person name="Salamov A."/>
            <person name="Schaack S."/>
            <person name="Shapiro H."/>
            <person name="Shiga Y."/>
            <person name="Skalitzky C."/>
            <person name="Smith Z."/>
            <person name="Souvorov A."/>
            <person name="Sung W."/>
            <person name="Tang Z."/>
            <person name="Tsuchiya D."/>
            <person name="Tu H."/>
            <person name="Vos H."/>
            <person name="Wang M."/>
            <person name="Wolf Y.I."/>
            <person name="Yamagata H."/>
            <person name="Yamada T."/>
            <person name="Ye Y."/>
            <person name="Shaw J.R."/>
            <person name="Andrews J."/>
            <person name="Crease T.J."/>
            <person name="Tang H."/>
            <person name="Lucas S.M."/>
            <person name="Robertson H.M."/>
            <person name="Bork P."/>
            <person name="Koonin E.V."/>
            <person name="Zdobnov E.M."/>
            <person name="Grigoriev I.V."/>
            <person name="Lynch M."/>
            <person name="Boore J.L."/>
        </authorList>
    </citation>
    <scope>NUCLEOTIDE SEQUENCE [LARGE SCALE GENOMIC DNA]</scope>
</reference>
<sequence length="59" mass="6542">MLEWETADQTIHEELTTNQHLVSEVGLLAEPFEPRLAGERAADVGVQWTELESSFGSSV</sequence>
<organism evidence="1 2">
    <name type="scientific">Daphnia pulex</name>
    <name type="common">Water flea</name>
    <dbReference type="NCBI Taxonomy" id="6669"/>
    <lineage>
        <taxon>Eukaryota</taxon>
        <taxon>Metazoa</taxon>
        <taxon>Ecdysozoa</taxon>
        <taxon>Arthropoda</taxon>
        <taxon>Crustacea</taxon>
        <taxon>Branchiopoda</taxon>
        <taxon>Diplostraca</taxon>
        <taxon>Cladocera</taxon>
        <taxon>Anomopoda</taxon>
        <taxon>Daphniidae</taxon>
        <taxon>Daphnia</taxon>
    </lineage>
</organism>
<dbReference type="AlphaFoldDB" id="E9HLG8"/>
<keyword evidence="2" id="KW-1185">Reference proteome</keyword>
<accession>E9HLG8</accession>
<proteinExistence type="predicted"/>